<dbReference type="PROSITE" id="PS51257">
    <property type="entry name" value="PROKAR_LIPOPROTEIN"/>
    <property type="match status" value="1"/>
</dbReference>
<accession>A0A3D8HDY8</accession>
<keyword evidence="4" id="KW-1185">Reference proteome</keyword>
<dbReference type="Pfam" id="PF15869">
    <property type="entry name" value="TolB_like"/>
    <property type="match status" value="1"/>
</dbReference>
<dbReference type="Proteomes" id="UP000629596">
    <property type="component" value="Unassembled WGS sequence"/>
</dbReference>
<dbReference type="EMBL" id="JACRTI010000023">
    <property type="protein sequence ID" value="MBC8602210.1"/>
    <property type="molecule type" value="Genomic_DNA"/>
</dbReference>
<dbReference type="AlphaFoldDB" id="A0A3D8HDY8"/>
<evidence type="ECO:0000313" key="4">
    <source>
        <dbReference type="Proteomes" id="UP000629596"/>
    </source>
</evidence>
<dbReference type="RefSeq" id="WP_115499719.1">
    <property type="nucleotide sequence ID" value="NZ_JACRTI010000023.1"/>
</dbReference>
<sequence>MRIIPFIQILCSCLLAACNSVEPNFPREETLAEELMPLQGITNPIRVEIKHPFLILQNIKLNEGIFHIYDLNSHKLKNTFGKTGEGPDEFTLPWLMQTQLSDLLIADENKFHQFNINKEGIPIFIGTKEPKYTNAIHESSFINDSLFVVDAMYTGPYLHLLSMQDELPKKSWKYRNPDMIDYFADPDMGLAYANEKRIVFCYGYKKQIDFMDTNFNLIKRVKFKFNGPTIINSENQGDVKVSYVYSYLGKHYLYALYFGTSWKENRANSTRGTFLEVFDLDGNPIVRYHLEGRRPVYFAVDEKTFTLYGTGEDGDPEDNLLVYKLSALRTTRN</sequence>
<name>A0A3D8HDY8_9BACT</name>
<dbReference type="EMBL" id="QREV01000023">
    <property type="protein sequence ID" value="RDU49111.1"/>
    <property type="molecule type" value="Genomic_DNA"/>
</dbReference>
<proteinExistence type="predicted"/>
<evidence type="ECO:0000313" key="2">
    <source>
        <dbReference type="EMBL" id="RDU49111.1"/>
    </source>
</evidence>
<evidence type="ECO:0008006" key="5">
    <source>
        <dbReference type="Google" id="ProtNLM"/>
    </source>
</evidence>
<gene>
    <name evidence="2" type="ORF">DWU89_11125</name>
    <name evidence="1" type="ORF">H8784_10845</name>
</gene>
<evidence type="ECO:0000313" key="1">
    <source>
        <dbReference type="EMBL" id="MBC8602210.1"/>
    </source>
</evidence>
<reference evidence="1 4" key="2">
    <citation type="submission" date="2020-08" db="EMBL/GenBank/DDBJ databases">
        <title>Genome public.</title>
        <authorList>
            <person name="Liu C."/>
            <person name="Sun Q."/>
        </authorList>
    </citation>
    <scope>NUCLEOTIDE SEQUENCE [LARGE SCALE GENOMIC DNA]</scope>
    <source>
        <strain evidence="1 4">426_9</strain>
    </source>
</reference>
<reference evidence="2 3" key="1">
    <citation type="submission" date="2018-07" db="EMBL/GenBank/DDBJ databases">
        <title>Parabacteroides acidifaciens nov. sp., isolated from human feces.</title>
        <authorList>
            <person name="Wang Y.J."/>
        </authorList>
    </citation>
    <scope>NUCLEOTIDE SEQUENCE [LARGE SCALE GENOMIC DNA]</scope>
    <source>
        <strain evidence="2 3">426-9</strain>
    </source>
</reference>
<dbReference type="Proteomes" id="UP000256321">
    <property type="component" value="Unassembled WGS sequence"/>
</dbReference>
<comment type="caution">
    <text evidence="2">The sequence shown here is derived from an EMBL/GenBank/DDBJ whole genome shotgun (WGS) entry which is preliminary data.</text>
</comment>
<organism evidence="2 3">
    <name type="scientific">Parabacteroides acidifaciens</name>
    <dbReference type="NCBI Taxonomy" id="2290935"/>
    <lineage>
        <taxon>Bacteria</taxon>
        <taxon>Pseudomonadati</taxon>
        <taxon>Bacteroidota</taxon>
        <taxon>Bacteroidia</taxon>
        <taxon>Bacteroidales</taxon>
        <taxon>Tannerellaceae</taxon>
        <taxon>Parabacteroides</taxon>
    </lineage>
</organism>
<protein>
    <recommendedName>
        <fullName evidence="5">6-bladed beta-propeller</fullName>
    </recommendedName>
</protein>
<evidence type="ECO:0000313" key="3">
    <source>
        <dbReference type="Proteomes" id="UP000256321"/>
    </source>
</evidence>
<dbReference type="SUPFAM" id="SSF101898">
    <property type="entry name" value="NHL repeat"/>
    <property type="match status" value="1"/>
</dbReference>